<feature type="transmembrane region" description="Helical" evidence="1">
    <location>
        <begin position="35"/>
        <end position="68"/>
    </location>
</feature>
<reference evidence="2 3" key="1">
    <citation type="submission" date="2023-07" db="EMBL/GenBank/DDBJ databases">
        <title>Sorghum-associated microbial communities from plants grown in Nebraska, USA.</title>
        <authorList>
            <person name="Schachtman D."/>
        </authorList>
    </citation>
    <scope>NUCLEOTIDE SEQUENCE [LARGE SCALE GENOMIC DNA]</scope>
    <source>
        <strain evidence="2 3">BE314</strain>
    </source>
</reference>
<keyword evidence="1" id="KW-1133">Transmembrane helix</keyword>
<feature type="transmembrane region" description="Helical" evidence="1">
    <location>
        <begin position="80"/>
        <end position="99"/>
    </location>
</feature>
<keyword evidence="1" id="KW-0812">Transmembrane</keyword>
<evidence type="ECO:0000313" key="2">
    <source>
        <dbReference type="EMBL" id="MDR7272732.1"/>
    </source>
</evidence>
<feature type="transmembrane region" description="Helical" evidence="1">
    <location>
        <begin position="12"/>
        <end position="29"/>
    </location>
</feature>
<evidence type="ECO:0000256" key="1">
    <source>
        <dbReference type="SAM" id="Phobius"/>
    </source>
</evidence>
<accession>A0ABU1YV51</accession>
<evidence type="ECO:0000313" key="3">
    <source>
        <dbReference type="Proteomes" id="UP001180453"/>
    </source>
</evidence>
<protein>
    <submittedName>
        <fullName evidence="2">Uncharacterized protein</fullName>
    </submittedName>
</protein>
<name>A0ABU1YV51_ROSSA</name>
<gene>
    <name evidence="2" type="ORF">J2X20_005415</name>
</gene>
<dbReference type="RefSeq" id="WP_310272388.1">
    <property type="nucleotide sequence ID" value="NZ_JAVDXU010000005.1"/>
</dbReference>
<organism evidence="2 3">
    <name type="scientific">Roseateles saccharophilus</name>
    <name type="common">Pseudomonas saccharophila</name>
    <dbReference type="NCBI Taxonomy" id="304"/>
    <lineage>
        <taxon>Bacteria</taxon>
        <taxon>Pseudomonadati</taxon>
        <taxon>Pseudomonadota</taxon>
        <taxon>Betaproteobacteria</taxon>
        <taxon>Burkholderiales</taxon>
        <taxon>Sphaerotilaceae</taxon>
        <taxon>Roseateles</taxon>
    </lineage>
</organism>
<sequence length="132" mass="14389">MEDPIVRSGARWFWWIAGMSLLNAGLLLSGSDTNFVIGLAMTTLAGAAFADQLPVAMVLIAIIVGFYFFMGLQAQRGKLWAFYAGLAVYAVDALIYARFEDWMPVGFHALAAFFIFKGVMRLRELAGAPTAA</sequence>
<comment type="caution">
    <text evidence="2">The sequence shown here is derived from an EMBL/GenBank/DDBJ whole genome shotgun (WGS) entry which is preliminary data.</text>
</comment>
<dbReference type="Proteomes" id="UP001180453">
    <property type="component" value="Unassembled WGS sequence"/>
</dbReference>
<dbReference type="EMBL" id="JAVDXU010000005">
    <property type="protein sequence ID" value="MDR7272732.1"/>
    <property type="molecule type" value="Genomic_DNA"/>
</dbReference>
<keyword evidence="1" id="KW-0472">Membrane</keyword>
<feature type="transmembrane region" description="Helical" evidence="1">
    <location>
        <begin position="105"/>
        <end position="122"/>
    </location>
</feature>
<keyword evidence="3" id="KW-1185">Reference proteome</keyword>
<proteinExistence type="predicted"/>